<proteinExistence type="predicted"/>
<gene>
    <name evidence="1" type="ORF">EVAR_92073_1</name>
</gene>
<name>A0A4C1T0Z9_EUMVA</name>
<sequence length="66" mass="7241">MGGVQRIVGEIGSFVRQTRIKLFARRTTLSEEEYAAKGRDDSALLTGCWSKNEAPFFFQARAGGTG</sequence>
<evidence type="ECO:0000313" key="1">
    <source>
        <dbReference type="EMBL" id="GBP07167.1"/>
    </source>
</evidence>
<dbReference type="AlphaFoldDB" id="A0A4C1T0Z9"/>
<comment type="caution">
    <text evidence="1">The sequence shown here is derived from an EMBL/GenBank/DDBJ whole genome shotgun (WGS) entry which is preliminary data.</text>
</comment>
<dbReference type="EMBL" id="BGZK01000025">
    <property type="protein sequence ID" value="GBP07167.1"/>
    <property type="molecule type" value="Genomic_DNA"/>
</dbReference>
<reference evidence="1 2" key="1">
    <citation type="journal article" date="2019" name="Commun. Biol.">
        <title>The bagworm genome reveals a unique fibroin gene that provides high tensile strength.</title>
        <authorList>
            <person name="Kono N."/>
            <person name="Nakamura H."/>
            <person name="Ohtoshi R."/>
            <person name="Tomita M."/>
            <person name="Numata K."/>
            <person name="Arakawa K."/>
        </authorList>
    </citation>
    <scope>NUCLEOTIDE SEQUENCE [LARGE SCALE GENOMIC DNA]</scope>
</reference>
<organism evidence="1 2">
    <name type="scientific">Eumeta variegata</name>
    <name type="common">Bagworm moth</name>
    <name type="synonym">Eumeta japonica</name>
    <dbReference type="NCBI Taxonomy" id="151549"/>
    <lineage>
        <taxon>Eukaryota</taxon>
        <taxon>Metazoa</taxon>
        <taxon>Ecdysozoa</taxon>
        <taxon>Arthropoda</taxon>
        <taxon>Hexapoda</taxon>
        <taxon>Insecta</taxon>
        <taxon>Pterygota</taxon>
        <taxon>Neoptera</taxon>
        <taxon>Endopterygota</taxon>
        <taxon>Lepidoptera</taxon>
        <taxon>Glossata</taxon>
        <taxon>Ditrysia</taxon>
        <taxon>Tineoidea</taxon>
        <taxon>Psychidae</taxon>
        <taxon>Oiketicinae</taxon>
        <taxon>Eumeta</taxon>
    </lineage>
</organism>
<dbReference type="Proteomes" id="UP000299102">
    <property type="component" value="Unassembled WGS sequence"/>
</dbReference>
<accession>A0A4C1T0Z9</accession>
<protein>
    <submittedName>
        <fullName evidence="1">Uncharacterized protein</fullName>
    </submittedName>
</protein>
<keyword evidence="2" id="KW-1185">Reference proteome</keyword>
<evidence type="ECO:0000313" key="2">
    <source>
        <dbReference type="Proteomes" id="UP000299102"/>
    </source>
</evidence>